<sequence>MSSLSINETQLRAYLTQWITTADSPSYFETVGIPPEIGYRVARSLCDDGDVENCNPNVTFNPTVGRLSIRMSSNPRASVPCWVLYEELRAVRSGVFSRAELEDFDIFFNGDIWLQCGAPHVNAVLLVMWHDERDKEVAGSLEIHCRDGTVSPRVQIFPVPPSQTSAQTVTWYRKDFYPGGVVPDGRNPNDVWNWNLDKLRYMATRSMAIQGLRPAEALS</sequence>
<proteinExistence type="predicted"/>
<dbReference type="RefSeq" id="XP_024711227.1">
    <property type="nucleotide sequence ID" value="XM_024847430.1"/>
</dbReference>
<dbReference type="VEuPathDB" id="FungiDB:P170DRAFT_422411"/>
<evidence type="ECO:0000313" key="2">
    <source>
        <dbReference type="Proteomes" id="UP000234275"/>
    </source>
</evidence>
<keyword evidence="2" id="KW-1185">Reference proteome</keyword>
<dbReference type="EMBL" id="MSFO01000001">
    <property type="protein sequence ID" value="PLB55925.1"/>
    <property type="molecule type" value="Genomic_DNA"/>
</dbReference>
<dbReference type="Proteomes" id="UP000234275">
    <property type="component" value="Unassembled WGS sequence"/>
</dbReference>
<dbReference type="AlphaFoldDB" id="A0A2I2GST1"/>
<dbReference type="OrthoDB" id="76567at2759"/>
<comment type="caution">
    <text evidence="1">The sequence shown here is derived from an EMBL/GenBank/DDBJ whole genome shotgun (WGS) entry which is preliminary data.</text>
</comment>
<gene>
    <name evidence="1" type="ORF">P170DRAFT_422411</name>
</gene>
<evidence type="ECO:0000313" key="1">
    <source>
        <dbReference type="EMBL" id="PLB55925.1"/>
    </source>
</evidence>
<protein>
    <submittedName>
        <fullName evidence="1">Uncharacterized protein</fullName>
    </submittedName>
</protein>
<accession>A0A2I2GST1</accession>
<reference evidence="1 2" key="1">
    <citation type="submission" date="2016-12" db="EMBL/GenBank/DDBJ databases">
        <title>The genomes of Aspergillus section Nigri reveals drivers in fungal speciation.</title>
        <authorList>
            <consortium name="DOE Joint Genome Institute"/>
            <person name="Vesth T.C."/>
            <person name="Nybo J."/>
            <person name="Theobald S."/>
            <person name="Brandl J."/>
            <person name="Frisvad J.C."/>
            <person name="Nielsen K.F."/>
            <person name="Lyhne E.K."/>
            <person name="Kogle M.E."/>
            <person name="Kuo A."/>
            <person name="Riley R."/>
            <person name="Clum A."/>
            <person name="Nolan M."/>
            <person name="Lipzen A."/>
            <person name="Salamov A."/>
            <person name="Henrissat B."/>
            <person name="Wiebenga A."/>
            <person name="De Vries R.P."/>
            <person name="Grigoriev I.V."/>
            <person name="Mortensen U.H."/>
            <person name="Andersen M.R."/>
            <person name="Baker S.E."/>
        </authorList>
    </citation>
    <scope>NUCLEOTIDE SEQUENCE [LARGE SCALE GENOMIC DNA]</scope>
    <source>
        <strain evidence="1 2">IBT 23096</strain>
    </source>
</reference>
<organism evidence="1 2">
    <name type="scientific">Aspergillus steynii IBT 23096</name>
    <dbReference type="NCBI Taxonomy" id="1392250"/>
    <lineage>
        <taxon>Eukaryota</taxon>
        <taxon>Fungi</taxon>
        <taxon>Dikarya</taxon>
        <taxon>Ascomycota</taxon>
        <taxon>Pezizomycotina</taxon>
        <taxon>Eurotiomycetes</taxon>
        <taxon>Eurotiomycetidae</taxon>
        <taxon>Eurotiales</taxon>
        <taxon>Aspergillaceae</taxon>
        <taxon>Aspergillus</taxon>
        <taxon>Aspergillus subgen. Circumdati</taxon>
    </lineage>
</organism>
<name>A0A2I2GST1_9EURO</name>
<dbReference type="GeneID" id="36555129"/>